<feature type="region of interest" description="Disordered" evidence="1">
    <location>
        <begin position="938"/>
        <end position="1103"/>
    </location>
</feature>
<dbReference type="EMBL" id="JAPFFF010000002">
    <property type="protein sequence ID" value="KAK8895763.1"/>
    <property type="molecule type" value="Genomic_DNA"/>
</dbReference>
<name>A0ABR2KXD3_9EUKA</name>
<organism evidence="2 3">
    <name type="scientific">Tritrichomonas musculus</name>
    <dbReference type="NCBI Taxonomy" id="1915356"/>
    <lineage>
        <taxon>Eukaryota</taxon>
        <taxon>Metamonada</taxon>
        <taxon>Parabasalia</taxon>
        <taxon>Tritrichomonadida</taxon>
        <taxon>Tritrichomonadidae</taxon>
        <taxon>Tritrichomonas</taxon>
    </lineage>
</organism>
<proteinExistence type="predicted"/>
<feature type="compositionally biased region" description="Polar residues" evidence="1">
    <location>
        <begin position="814"/>
        <end position="830"/>
    </location>
</feature>
<evidence type="ECO:0008006" key="4">
    <source>
        <dbReference type="Google" id="ProtNLM"/>
    </source>
</evidence>
<protein>
    <recommendedName>
        <fullName evidence="4">Leucine Rich Repeat family protein</fullName>
    </recommendedName>
</protein>
<feature type="region of interest" description="Disordered" evidence="1">
    <location>
        <begin position="686"/>
        <end position="709"/>
    </location>
</feature>
<dbReference type="InterPro" id="IPR032675">
    <property type="entry name" value="LRR_dom_sf"/>
</dbReference>
<evidence type="ECO:0000313" key="3">
    <source>
        <dbReference type="Proteomes" id="UP001470230"/>
    </source>
</evidence>
<comment type="caution">
    <text evidence="2">The sequence shown here is derived from an EMBL/GenBank/DDBJ whole genome shotgun (WGS) entry which is preliminary data.</text>
</comment>
<feature type="compositionally biased region" description="Basic residues" evidence="1">
    <location>
        <begin position="877"/>
        <end position="886"/>
    </location>
</feature>
<dbReference type="SUPFAM" id="SSF52047">
    <property type="entry name" value="RNI-like"/>
    <property type="match status" value="1"/>
</dbReference>
<feature type="compositionally biased region" description="Acidic residues" evidence="1">
    <location>
        <begin position="999"/>
        <end position="1008"/>
    </location>
</feature>
<feature type="compositionally biased region" description="Basic residues" evidence="1">
    <location>
        <begin position="975"/>
        <end position="993"/>
    </location>
</feature>
<feature type="compositionally biased region" description="Basic residues" evidence="1">
    <location>
        <begin position="840"/>
        <end position="849"/>
    </location>
</feature>
<dbReference type="Gene3D" id="3.80.10.10">
    <property type="entry name" value="Ribonuclease Inhibitor"/>
    <property type="match status" value="1"/>
</dbReference>
<evidence type="ECO:0000313" key="2">
    <source>
        <dbReference type="EMBL" id="KAK8895763.1"/>
    </source>
</evidence>
<feature type="compositionally biased region" description="Basic and acidic residues" evidence="1">
    <location>
        <begin position="797"/>
        <end position="813"/>
    </location>
</feature>
<feature type="compositionally biased region" description="Polar residues" evidence="1">
    <location>
        <begin position="768"/>
        <end position="780"/>
    </location>
</feature>
<gene>
    <name evidence="2" type="ORF">M9Y10_013648</name>
</gene>
<reference evidence="2 3" key="1">
    <citation type="submission" date="2024-04" db="EMBL/GenBank/DDBJ databases">
        <title>Tritrichomonas musculus Genome.</title>
        <authorList>
            <person name="Alves-Ferreira E."/>
            <person name="Grigg M."/>
            <person name="Lorenzi H."/>
            <person name="Galac M."/>
        </authorList>
    </citation>
    <scope>NUCLEOTIDE SEQUENCE [LARGE SCALE GENOMIC DNA]</scope>
    <source>
        <strain evidence="2 3">EAF2021</strain>
    </source>
</reference>
<feature type="compositionally biased region" description="Acidic residues" evidence="1">
    <location>
        <begin position="939"/>
        <end position="949"/>
    </location>
</feature>
<evidence type="ECO:0000256" key="1">
    <source>
        <dbReference type="SAM" id="MobiDB-lite"/>
    </source>
</evidence>
<feature type="compositionally biased region" description="Basic and acidic residues" evidence="1">
    <location>
        <begin position="1060"/>
        <end position="1071"/>
    </location>
</feature>
<dbReference type="Proteomes" id="UP001470230">
    <property type="component" value="Unassembled WGS sequence"/>
</dbReference>
<keyword evidence="3" id="KW-1185">Reference proteome</keyword>
<feature type="compositionally biased region" description="Acidic residues" evidence="1">
    <location>
        <begin position="1075"/>
        <end position="1084"/>
    </location>
</feature>
<feature type="region of interest" description="Disordered" evidence="1">
    <location>
        <begin position="762"/>
        <end position="916"/>
    </location>
</feature>
<sequence>MPSIYRFATHYALKNNLTVINKYLIKYSVTGSIGSSKAIFLLTESHFFLFEQNKNKLILMNPWKNIASISVDDLKLTLRFYPTNVDKFNINSAENNENKKYTIWSSQSDLKSSEIKTRIVALLQRVLSKTEKSALNLKNLSKANYSPTARSPMARFRMWNVLYDPSYKMDLPLYTELHKKIVYSLVFRDQGLQLNSFPQIEKILPVYLDILKVAPQVQQLRIPMIPSKKIYDNVINLLENNDYLKFLEISGNCQKDFFYMIKAIKDNKNSKISSLSFVNTQFTIEELTLIYSFITNGSNVNALGFHSSIKPEAVDYFYSSFLTPSLCEKLAILNLDKSPGINTEKLFPKITNITMLSLEGCDIELGDVFNCLAQGTAIGLKVLNISRCYVKNIPDIDLPQFNKNLQTLIINEVSWPSGTLVPFFQFLFSHFRKDPSDGQNEVNNYDLQNQSGPCLYFSNEIAETDEWLSLFEYLETVNDYGDLVTLAWNGNPVHQALFNFLLQNENLSTLMLSGCFSDESPDSIIDFCNFITSSISFSTLIVAGNDLNHFGKYTIDVINSLKNHQALKKLDISYNYGGDSVPPAILSLVENNLPLKLIDFDCVHCQNPSVIANLMRSLYQYRNRIQISFPTSEFTRLKNENILPRDQFDEITHMYKFPIQIEGSNKQPNTPPSDQFQDAIEIDENEQNNGDAQAKRKSDDDDDATPYIRPSQILTKEYCMFKNYNPPDFPCIIPKEQFEELRKQTKQQKAIILSPRRENETFVKSAITKRNSPRNNQNSNFEDEEEKLWPRSQKTIWEAKRNLRPSQKKEQYEKVQSPTSRSSTKPNNNKKLSKQNSRDLKKKGKKQTRQKVQEIDDYEEDFDYEYNDDYLDEKSPKLRSTKKHRSSAFDYNYNEEEEEDEIDDYGNNGKPYVRTPKKDYKYENFEFGTSQTVSLTESTGDDFIFEENNEPTKPTKSAAPKRKNPKKLSQSQSQKKIKNTKKKAKNPKKKRLTTPKIEENDEEYDDDQIISNNDSDNSFEEIKANNNRKINSKKPVKNSSIKGFKSKDKLLKSQPGKAKKQLDSSEKKNVNDNDNFIDDDDNEPINEIKNRNVPQPSYQFDDDDEEDVFNSQIFNDQMPKIDKYENSSNWQKYDQEFALNVLFTKIKYNKSV</sequence>
<feature type="compositionally biased region" description="Acidic residues" evidence="1">
    <location>
        <begin position="855"/>
        <end position="871"/>
    </location>
</feature>
<feature type="compositionally biased region" description="Acidic residues" evidence="1">
    <location>
        <begin position="893"/>
        <end position="904"/>
    </location>
</feature>
<accession>A0ABR2KXD3</accession>